<dbReference type="InterPro" id="IPR036063">
    <property type="entry name" value="Smr_dom_sf"/>
</dbReference>
<feature type="region of interest" description="Disordered" evidence="1">
    <location>
        <begin position="112"/>
        <end position="133"/>
    </location>
</feature>
<dbReference type="STRING" id="47428.A0A284RDY2"/>
<protein>
    <submittedName>
        <fullName evidence="2">Uncharacterized protein</fullName>
    </submittedName>
</protein>
<evidence type="ECO:0000313" key="2">
    <source>
        <dbReference type="EMBL" id="SJL06962.1"/>
    </source>
</evidence>
<accession>A0A284RDY2</accession>
<keyword evidence="3" id="KW-1185">Reference proteome</keyword>
<evidence type="ECO:0000256" key="1">
    <source>
        <dbReference type="SAM" id="MobiDB-lite"/>
    </source>
</evidence>
<dbReference type="SUPFAM" id="SSF160443">
    <property type="entry name" value="SMR domain-like"/>
    <property type="match status" value="1"/>
</dbReference>
<dbReference type="Proteomes" id="UP000219338">
    <property type="component" value="Unassembled WGS sequence"/>
</dbReference>
<organism evidence="2 3">
    <name type="scientific">Armillaria ostoyae</name>
    <name type="common">Armillaria root rot fungus</name>
    <dbReference type="NCBI Taxonomy" id="47428"/>
    <lineage>
        <taxon>Eukaryota</taxon>
        <taxon>Fungi</taxon>
        <taxon>Dikarya</taxon>
        <taxon>Basidiomycota</taxon>
        <taxon>Agaricomycotina</taxon>
        <taxon>Agaricomycetes</taxon>
        <taxon>Agaricomycetidae</taxon>
        <taxon>Agaricales</taxon>
        <taxon>Marasmiineae</taxon>
        <taxon>Physalacriaceae</taxon>
        <taxon>Armillaria</taxon>
    </lineage>
</organism>
<sequence>MADSALTMPGSELNVYSIMQSSTGPGLLKIVPKSSYGQSRPVIIGFNVSSPNSGVLIVGKGLHCEDGEAKLRPAIMGLMRKYQLAAEFDPSNSGVIVVELNGLTPIRHRQHLNISHRHSSGRHGRRRASNIGA</sequence>
<gene>
    <name evidence="2" type="ORF">ARMOST_10304</name>
</gene>
<name>A0A284RDY2_ARMOS</name>
<reference evidence="3" key="1">
    <citation type="journal article" date="2017" name="Nat. Ecol. Evol.">
        <title>Genome expansion and lineage-specific genetic innovations in the forest pathogenic fungi Armillaria.</title>
        <authorList>
            <person name="Sipos G."/>
            <person name="Prasanna A.N."/>
            <person name="Walter M.C."/>
            <person name="O'Connor E."/>
            <person name="Balint B."/>
            <person name="Krizsan K."/>
            <person name="Kiss B."/>
            <person name="Hess J."/>
            <person name="Varga T."/>
            <person name="Slot J."/>
            <person name="Riley R."/>
            <person name="Boka B."/>
            <person name="Rigling D."/>
            <person name="Barry K."/>
            <person name="Lee J."/>
            <person name="Mihaltcheva S."/>
            <person name="LaButti K."/>
            <person name="Lipzen A."/>
            <person name="Waldron R."/>
            <person name="Moloney N.M."/>
            <person name="Sperisen C."/>
            <person name="Kredics L."/>
            <person name="Vagvoelgyi C."/>
            <person name="Patrignani A."/>
            <person name="Fitzpatrick D."/>
            <person name="Nagy I."/>
            <person name="Doyle S."/>
            <person name="Anderson J.B."/>
            <person name="Grigoriev I.V."/>
            <person name="Gueldener U."/>
            <person name="Muensterkoetter M."/>
            <person name="Nagy L.G."/>
        </authorList>
    </citation>
    <scope>NUCLEOTIDE SEQUENCE [LARGE SCALE GENOMIC DNA]</scope>
    <source>
        <strain evidence="3">C18/9</strain>
    </source>
</reference>
<proteinExistence type="predicted"/>
<dbReference type="Gene3D" id="3.30.1370.110">
    <property type="match status" value="1"/>
</dbReference>
<evidence type="ECO:0000313" key="3">
    <source>
        <dbReference type="Proteomes" id="UP000219338"/>
    </source>
</evidence>
<dbReference type="OrthoDB" id="3231855at2759"/>
<dbReference type="EMBL" id="FUEG01000007">
    <property type="protein sequence ID" value="SJL06962.1"/>
    <property type="molecule type" value="Genomic_DNA"/>
</dbReference>
<dbReference type="AlphaFoldDB" id="A0A284RDY2"/>